<keyword evidence="6" id="KW-0732">Signal</keyword>
<evidence type="ECO:0000256" key="1">
    <source>
        <dbReference type="ARBA" id="ARBA00001947"/>
    </source>
</evidence>
<keyword evidence="5" id="KW-0479">Metal-binding</keyword>
<dbReference type="OrthoDB" id="3626597at2759"/>
<keyword evidence="13" id="KW-1185">Reference proteome</keyword>
<keyword evidence="9" id="KW-0482">Metalloprotease</keyword>
<evidence type="ECO:0000256" key="4">
    <source>
        <dbReference type="ARBA" id="ARBA00022670"/>
    </source>
</evidence>
<keyword evidence="4" id="KW-0645">Protease</keyword>
<comment type="similarity">
    <text evidence="2 10">Belongs to the peptidase M14 family.</text>
</comment>
<feature type="active site" description="Proton donor/acceptor" evidence="10">
    <location>
        <position position="405"/>
    </location>
</feature>
<dbReference type="InterPro" id="IPR000834">
    <property type="entry name" value="Peptidase_M14"/>
</dbReference>
<evidence type="ECO:0000256" key="8">
    <source>
        <dbReference type="ARBA" id="ARBA00022833"/>
    </source>
</evidence>
<keyword evidence="8" id="KW-0862">Zinc</keyword>
<keyword evidence="3" id="KW-0121">Carboxypeptidase</keyword>
<protein>
    <recommendedName>
        <fullName evidence="11">Peptidase M14 domain-containing protein</fullName>
    </recommendedName>
</protein>
<dbReference type="PRINTS" id="PR00765">
    <property type="entry name" value="CRBOXYPTASEA"/>
</dbReference>
<evidence type="ECO:0000256" key="7">
    <source>
        <dbReference type="ARBA" id="ARBA00022801"/>
    </source>
</evidence>
<dbReference type="GO" id="GO:0006508">
    <property type="term" value="P:proteolysis"/>
    <property type="evidence" value="ECO:0007669"/>
    <property type="project" value="UniProtKB-KW"/>
</dbReference>
<dbReference type="GO" id="GO:0004181">
    <property type="term" value="F:metallocarboxypeptidase activity"/>
    <property type="evidence" value="ECO:0007669"/>
    <property type="project" value="InterPro"/>
</dbReference>
<evidence type="ECO:0000256" key="2">
    <source>
        <dbReference type="ARBA" id="ARBA00005988"/>
    </source>
</evidence>
<dbReference type="Pfam" id="PF00246">
    <property type="entry name" value="Peptidase_M14"/>
    <property type="match status" value="1"/>
</dbReference>
<evidence type="ECO:0000313" key="13">
    <source>
        <dbReference type="Proteomes" id="UP001154114"/>
    </source>
</evidence>
<dbReference type="SUPFAM" id="SSF53187">
    <property type="entry name" value="Zn-dependent exopeptidases"/>
    <property type="match status" value="1"/>
</dbReference>
<feature type="domain" description="Peptidase M14" evidence="11">
    <location>
        <begin position="145"/>
        <end position="436"/>
    </location>
</feature>
<evidence type="ECO:0000259" key="11">
    <source>
        <dbReference type="PROSITE" id="PS52035"/>
    </source>
</evidence>
<evidence type="ECO:0000256" key="9">
    <source>
        <dbReference type="ARBA" id="ARBA00023049"/>
    </source>
</evidence>
<dbReference type="Gene3D" id="3.40.630.10">
    <property type="entry name" value="Zn peptidases"/>
    <property type="match status" value="1"/>
</dbReference>
<organism evidence="12 13">
    <name type="scientific">Chrysodeixis includens</name>
    <name type="common">Soybean looper</name>
    <name type="synonym">Pseudoplusia includens</name>
    <dbReference type="NCBI Taxonomy" id="689277"/>
    <lineage>
        <taxon>Eukaryota</taxon>
        <taxon>Metazoa</taxon>
        <taxon>Ecdysozoa</taxon>
        <taxon>Arthropoda</taxon>
        <taxon>Hexapoda</taxon>
        <taxon>Insecta</taxon>
        <taxon>Pterygota</taxon>
        <taxon>Neoptera</taxon>
        <taxon>Endopterygota</taxon>
        <taxon>Lepidoptera</taxon>
        <taxon>Glossata</taxon>
        <taxon>Ditrysia</taxon>
        <taxon>Noctuoidea</taxon>
        <taxon>Noctuidae</taxon>
        <taxon>Plusiinae</taxon>
        <taxon>Chrysodeixis</taxon>
    </lineage>
</organism>
<dbReference type="SMART" id="SM00631">
    <property type="entry name" value="Zn_pept"/>
    <property type="match status" value="1"/>
</dbReference>
<sequence>MVACKTLNGQIDSPELHGLFCRLFVPDKYLGHRQSRRHNLFAPPLARSVARAESPVCRTLMMLNALLTADPECDVFADEWKKEIPYHSVKGDTGSLLVAPELVPAVDTIASFEGLTTKIVIDDYSEIIQDEKSSPLRKEGFSWTAYYDVDSIYGYLQNVSQQNSNWTQLVVAGKSYEGRQIVGLRINTPTAVDKPVMFIESGIHAREWITPATTTYFINELMTSQDPEIAALRDSFDWHIFPTVNPDGYHYSFTRDRMWRKTRSRSSNGCYGADPNRNWDYNWMDYGASKNPCNYQTYGGHSPFSEVETRTLAAYISGLENMLGYVAFHADAQMLLLPYSDSTEHTANYDDLKQIGETSLKYGYAVNKAKYEGPGTAAELLYKASGGSMDWVRHAHGTPLVYTYELRGRYFHWPPSRIHEQGDEVTQMLLGLATEARNLGYY</sequence>
<reference evidence="12" key="1">
    <citation type="submission" date="2021-12" db="EMBL/GenBank/DDBJ databases">
        <authorList>
            <person name="King R."/>
        </authorList>
    </citation>
    <scope>NUCLEOTIDE SEQUENCE</scope>
</reference>
<dbReference type="PROSITE" id="PS00132">
    <property type="entry name" value="CARBOXYPEPT_ZN_1"/>
    <property type="match status" value="1"/>
</dbReference>
<dbReference type="PANTHER" id="PTHR11705">
    <property type="entry name" value="PROTEASE FAMILY M14 CARBOXYPEPTIDASE A,B"/>
    <property type="match status" value="1"/>
</dbReference>
<name>A0A9N8L002_CHRIL</name>
<dbReference type="AlphaFoldDB" id="A0A9N8L002"/>
<evidence type="ECO:0000256" key="10">
    <source>
        <dbReference type="PROSITE-ProRule" id="PRU01379"/>
    </source>
</evidence>
<accession>A0A9N8L002</accession>
<dbReference type="PROSITE" id="PS52035">
    <property type="entry name" value="PEPTIDASE_M14"/>
    <property type="match status" value="1"/>
</dbReference>
<evidence type="ECO:0000256" key="3">
    <source>
        <dbReference type="ARBA" id="ARBA00022645"/>
    </source>
</evidence>
<evidence type="ECO:0000256" key="5">
    <source>
        <dbReference type="ARBA" id="ARBA00022723"/>
    </source>
</evidence>
<proteinExistence type="inferred from homology"/>
<gene>
    <name evidence="12" type="ORF">CINC_LOCUS11268</name>
</gene>
<dbReference type="EMBL" id="LR824008">
    <property type="protein sequence ID" value="CAD0196981.1"/>
    <property type="molecule type" value="Genomic_DNA"/>
</dbReference>
<keyword evidence="7" id="KW-0378">Hydrolase</keyword>
<dbReference type="InterPro" id="IPR057246">
    <property type="entry name" value="CARBOXYPEPT_ZN_1"/>
</dbReference>
<dbReference type="PANTHER" id="PTHR11705:SF153">
    <property type="entry name" value="ZINC CARBOXYPEPTIDASE A 1-LIKE PROTEIN"/>
    <property type="match status" value="1"/>
</dbReference>
<comment type="cofactor">
    <cofactor evidence="1">
        <name>Zn(2+)</name>
        <dbReference type="ChEBI" id="CHEBI:29105"/>
    </cofactor>
</comment>
<evidence type="ECO:0000256" key="6">
    <source>
        <dbReference type="ARBA" id="ARBA00022729"/>
    </source>
</evidence>
<dbReference type="FunFam" id="3.40.630.10:FF:000084">
    <property type="entry name" value="Carboxypeptidase B2"/>
    <property type="match status" value="1"/>
</dbReference>
<dbReference type="Proteomes" id="UP001154114">
    <property type="component" value="Chromosome 5"/>
</dbReference>
<dbReference type="GO" id="GO:0008270">
    <property type="term" value="F:zinc ion binding"/>
    <property type="evidence" value="ECO:0007669"/>
    <property type="project" value="InterPro"/>
</dbReference>
<evidence type="ECO:0000313" key="12">
    <source>
        <dbReference type="EMBL" id="CAD0196981.1"/>
    </source>
</evidence>
<dbReference type="GO" id="GO:0005615">
    <property type="term" value="C:extracellular space"/>
    <property type="evidence" value="ECO:0007669"/>
    <property type="project" value="TreeGrafter"/>
</dbReference>